<name>A0ACB8EED7_9SAUR</name>
<reference evidence="1" key="1">
    <citation type="submission" date="2021-08" db="EMBL/GenBank/DDBJ databases">
        <title>The first chromosome-level gecko genome reveals the dynamic sex chromosomes of Neotropical dwarf geckos (Sphaerodactylidae: Sphaerodactylus).</title>
        <authorList>
            <person name="Pinto B.J."/>
            <person name="Keating S.E."/>
            <person name="Gamble T."/>
        </authorList>
    </citation>
    <scope>NUCLEOTIDE SEQUENCE</scope>
    <source>
        <strain evidence="1">TG3544</strain>
    </source>
</reference>
<comment type="caution">
    <text evidence="1">The sequence shown here is derived from an EMBL/GenBank/DDBJ whole genome shotgun (WGS) entry which is preliminary data.</text>
</comment>
<sequence length="720" mass="78415">MENFEYSIQLNNQDWADFYLASEECSLMQPALASAEEQLPSDLEEGEEEEESRVIRVRVGPNPASSTASGPLRGALRGHLLVEAVLPASEDKLDLGSVSRFLCDNCECGAAFPQPSAILGSQLSPVTSEPPGGQSQRPELARECEALFAAEGGEPETRDSLADSDHVLPGVDVAAPKAEFQGQISGRETMEEPVCSVPMSKGASKGRENQTGEHGNKPPGLALQQPAAAISQTPSVDVPLLLSVKSYSVCGNPELDSRVLDGHASSSSFPSAESEDAKHLQVNRKAERPLLQEKPSLFQGLSVPLVETLAHSDPLSESQEERVLGRRSNQGENTADLKDEGQASQSEDLTRCILKEEGHMDQEARVNLQKLPEEHKCPPLRTVTVTRCSGTLDQHGETAALKAETKKGGVEEPCNSLGTAVPFEGGLGSMAQGSQRSNFLEDNIPYRLAVEDSLEGNLTTMTRPQEYDCFPCANTQEHTEKTLDKASEDNLVPDVSQDLPEMYGPEMYEYFFTDVEGARVGNRGREKEMGVEMLSSSDQPLAPPTGSQYSDSIAADDTTCISVPEVYEHFFNNRAQDRKSWKQLFLSMPASEARKAVRALKTLLSKPAHFLRGHRPSPGTLLRRGSHGKLVVFSPRLQEESHPRPADLRMAVMSPERPLQPAVTHRDMCLGFVAFASWAVKTSNLQAPDAWKIVLLANFGTLSAIRYFRRQIAAEGEPGT</sequence>
<keyword evidence="2" id="KW-1185">Reference proteome</keyword>
<accession>A0ACB8EED7</accession>
<gene>
    <name evidence="1" type="ORF">K3G42_011704</name>
</gene>
<evidence type="ECO:0000313" key="2">
    <source>
        <dbReference type="Proteomes" id="UP000827872"/>
    </source>
</evidence>
<dbReference type="EMBL" id="CM037629">
    <property type="protein sequence ID" value="KAH7990805.1"/>
    <property type="molecule type" value="Genomic_DNA"/>
</dbReference>
<organism evidence="1 2">
    <name type="scientific">Sphaerodactylus townsendi</name>
    <dbReference type="NCBI Taxonomy" id="933632"/>
    <lineage>
        <taxon>Eukaryota</taxon>
        <taxon>Metazoa</taxon>
        <taxon>Chordata</taxon>
        <taxon>Craniata</taxon>
        <taxon>Vertebrata</taxon>
        <taxon>Euteleostomi</taxon>
        <taxon>Lepidosauria</taxon>
        <taxon>Squamata</taxon>
        <taxon>Bifurcata</taxon>
        <taxon>Gekkota</taxon>
        <taxon>Sphaerodactylidae</taxon>
        <taxon>Sphaerodactylus</taxon>
    </lineage>
</organism>
<evidence type="ECO:0000313" key="1">
    <source>
        <dbReference type="EMBL" id="KAH7990805.1"/>
    </source>
</evidence>
<dbReference type="Proteomes" id="UP000827872">
    <property type="component" value="Linkage Group LG16"/>
</dbReference>
<proteinExistence type="predicted"/>
<protein>
    <submittedName>
        <fullName evidence="1">Uncharacterized protein</fullName>
    </submittedName>
</protein>